<proteinExistence type="predicted"/>
<organism evidence="2 3">
    <name type="scientific">Rhodovulum sulfidophilum</name>
    <name type="common">Rhodobacter sulfidophilus</name>
    <dbReference type="NCBI Taxonomy" id="35806"/>
    <lineage>
        <taxon>Bacteria</taxon>
        <taxon>Pseudomonadati</taxon>
        <taxon>Pseudomonadota</taxon>
        <taxon>Alphaproteobacteria</taxon>
        <taxon>Rhodobacterales</taxon>
        <taxon>Paracoccaceae</taxon>
        <taxon>Rhodovulum</taxon>
    </lineage>
</organism>
<feature type="region of interest" description="Disordered" evidence="1">
    <location>
        <begin position="1"/>
        <end position="20"/>
    </location>
</feature>
<dbReference type="EMBL" id="QFPW01000010">
    <property type="protein sequence ID" value="PZQ48743.1"/>
    <property type="molecule type" value="Genomic_DNA"/>
</dbReference>
<evidence type="ECO:0000256" key="1">
    <source>
        <dbReference type="SAM" id="MobiDB-lite"/>
    </source>
</evidence>
<accession>A0A2W5Q1X7</accession>
<comment type="caution">
    <text evidence="2">The sequence shown here is derived from an EMBL/GenBank/DDBJ whole genome shotgun (WGS) entry which is preliminary data.</text>
</comment>
<sequence length="105" mass="12295">MPAHAKSDDNASCQRPAPPEREYYARADDYRRDVEAYYGAASAYIACLDAFVADAQRRYEHDLAEVARQYQEERDAEISDYQYERQSVMEELRRTVDEHVRALPE</sequence>
<name>A0A2W5Q1X7_RHOSU</name>
<protein>
    <submittedName>
        <fullName evidence="2">Uncharacterized protein</fullName>
    </submittedName>
</protein>
<reference evidence="2 3" key="1">
    <citation type="submission" date="2017-08" db="EMBL/GenBank/DDBJ databases">
        <title>Infants hospitalized years apart are colonized by the same room-sourced microbial strains.</title>
        <authorList>
            <person name="Brooks B."/>
            <person name="Olm M.R."/>
            <person name="Firek B.A."/>
            <person name="Baker R."/>
            <person name="Thomas B.C."/>
            <person name="Morowitz M.J."/>
            <person name="Banfield J.F."/>
        </authorList>
    </citation>
    <scope>NUCLEOTIDE SEQUENCE [LARGE SCALE GENOMIC DNA]</scope>
    <source>
        <strain evidence="2">S2_005_002_R2_34</strain>
    </source>
</reference>
<dbReference type="AlphaFoldDB" id="A0A2W5Q1X7"/>
<dbReference type="Proteomes" id="UP000249185">
    <property type="component" value="Unassembled WGS sequence"/>
</dbReference>
<gene>
    <name evidence="2" type="ORF">DI556_13070</name>
</gene>
<evidence type="ECO:0000313" key="2">
    <source>
        <dbReference type="EMBL" id="PZQ48743.1"/>
    </source>
</evidence>
<evidence type="ECO:0000313" key="3">
    <source>
        <dbReference type="Proteomes" id="UP000249185"/>
    </source>
</evidence>